<dbReference type="GO" id="GO:0006275">
    <property type="term" value="P:regulation of DNA replication"/>
    <property type="evidence" value="ECO:0007669"/>
    <property type="project" value="UniProtKB-UniRule"/>
</dbReference>
<dbReference type="GO" id="GO:0006270">
    <property type="term" value="P:DNA replication initiation"/>
    <property type="evidence" value="ECO:0007669"/>
    <property type="project" value="UniProtKB-UniRule"/>
</dbReference>
<keyword evidence="4 8" id="KW-0547">Nucleotide-binding</keyword>
<evidence type="ECO:0000256" key="7">
    <source>
        <dbReference type="ARBA" id="ARBA00023125"/>
    </source>
</evidence>
<dbReference type="NCBIfam" id="TIGR00362">
    <property type="entry name" value="DnaA"/>
    <property type="match status" value="1"/>
</dbReference>
<keyword evidence="6 8" id="KW-0446">Lipid-binding</keyword>
<dbReference type="CDD" id="cd00009">
    <property type="entry name" value="AAA"/>
    <property type="match status" value="1"/>
</dbReference>
<dbReference type="InterPro" id="IPR024633">
    <property type="entry name" value="DnaA_N_dom"/>
</dbReference>
<feature type="binding site" evidence="8">
    <location>
        <position position="200"/>
    </location>
    <ligand>
        <name>ATP</name>
        <dbReference type="ChEBI" id="CHEBI:30616"/>
    </ligand>
</feature>
<accession>A0A2S7SSJ2</accession>
<dbReference type="GO" id="GO:0005737">
    <property type="term" value="C:cytoplasm"/>
    <property type="evidence" value="ECO:0007669"/>
    <property type="project" value="UniProtKB-SubCell"/>
</dbReference>
<feature type="domain" description="AAA+ ATPase" evidence="13">
    <location>
        <begin position="187"/>
        <end position="316"/>
    </location>
</feature>
<dbReference type="PANTHER" id="PTHR30050">
    <property type="entry name" value="CHROMOSOMAL REPLICATION INITIATOR PROTEIN DNAA"/>
    <property type="match status" value="1"/>
</dbReference>
<evidence type="ECO:0000256" key="12">
    <source>
        <dbReference type="SAM" id="MobiDB-lite"/>
    </source>
</evidence>
<dbReference type="GO" id="GO:0008289">
    <property type="term" value="F:lipid binding"/>
    <property type="evidence" value="ECO:0007669"/>
    <property type="project" value="UniProtKB-KW"/>
</dbReference>
<dbReference type="InterPro" id="IPR001957">
    <property type="entry name" value="Chromosome_initiator_DnaA"/>
</dbReference>
<evidence type="ECO:0000256" key="5">
    <source>
        <dbReference type="ARBA" id="ARBA00022840"/>
    </source>
</evidence>
<evidence type="ECO:0000259" key="14">
    <source>
        <dbReference type="SMART" id="SM00760"/>
    </source>
</evidence>
<evidence type="ECO:0000256" key="9">
    <source>
        <dbReference type="NCBIfam" id="TIGR00362"/>
    </source>
</evidence>
<comment type="domain">
    <text evidence="8">Domain I is involved in oligomerization and binding regulators, domain II is flexibile and of varying length in different bacteria, domain III forms the AAA+ region, while domain IV binds dsDNA.</text>
</comment>
<feature type="binding site" evidence="8">
    <location>
        <position position="202"/>
    </location>
    <ligand>
        <name>ATP</name>
        <dbReference type="ChEBI" id="CHEBI:30616"/>
    </ligand>
</feature>
<feature type="domain" description="Chromosomal replication initiator DnaA C-terminal" evidence="14">
    <location>
        <begin position="398"/>
        <end position="467"/>
    </location>
</feature>
<evidence type="ECO:0000256" key="10">
    <source>
        <dbReference type="RuleBase" id="RU000577"/>
    </source>
</evidence>
<dbReference type="FunFam" id="3.40.50.300:FF:000668">
    <property type="entry name" value="Chromosomal replication initiator protein DnaA"/>
    <property type="match status" value="1"/>
</dbReference>
<proteinExistence type="inferred from homology"/>
<feature type="binding site" evidence="8">
    <location>
        <position position="198"/>
    </location>
    <ligand>
        <name>ATP</name>
        <dbReference type="ChEBI" id="CHEBI:30616"/>
    </ligand>
</feature>
<comment type="caution">
    <text evidence="8">Lacks conserved residue(s) required for the propagation of feature annotation.</text>
</comment>
<keyword evidence="16" id="KW-1185">Reference proteome</keyword>
<feature type="region of interest" description="Domain I, interacts with DnaA modulators" evidence="8">
    <location>
        <begin position="1"/>
        <end position="100"/>
    </location>
</feature>
<dbReference type="GO" id="GO:0005524">
    <property type="term" value="F:ATP binding"/>
    <property type="evidence" value="ECO:0007669"/>
    <property type="project" value="UniProtKB-UniRule"/>
</dbReference>
<dbReference type="EMBL" id="PPSL01000005">
    <property type="protein sequence ID" value="PQJ09714.1"/>
    <property type="molecule type" value="Genomic_DNA"/>
</dbReference>
<dbReference type="InterPro" id="IPR010921">
    <property type="entry name" value="Trp_repressor/repl_initiator"/>
</dbReference>
<name>A0A2S7SSJ2_9BACT</name>
<dbReference type="Gene3D" id="3.40.50.300">
    <property type="entry name" value="P-loop containing nucleotide triphosphate hydrolases"/>
    <property type="match status" value="1"/>
</dbReference>
<feature type="region of interest" description="Disordered" evidence="12">
    <location>
        <begin position="97"/>
        <end position="118"/>
    </location>
</feature>
<gene>
    <name evidence="8" type="primary">dnaA</name>
    <name evidence="15" type="ORF">CJD36_017435</name>
</gene>
<feature type="region of interest" description="Domain IV, binds dsDNA" evidence="8">
    <location>
        <begin position="371"/>
        <end position="493"/>
    </location>
</feature>
<dbReference type="Proteomes" id="UP000239872">
    <property type="component" value="Unassembled WGS sequence"/>
</dbReference>
<keyword evidence="7 8" id="KW-0238">DNA-binding</keyword>
<dbReference type="CDD" id="cd06571">
    <property type="entry name" value="Bac_DnaA_C"/>
    <property type="match status" value="1"/>
</dbReference>
<evidence type="ECO:0000256" key="6">
    <source>
        <dbReference type="ARBA" id="ARBA00023121"/>
    </source>
</evidence>
<evidence type="ECO:0000313" key="15">
    <source>
        <dbReference type="EMBL" id="PQJ09714.1"/>
    </source>
</evidence>
<evidence type="ECO:0000256" key="3">
    <source>
        <dbReference type="ARBA" id="ARBA00022705"/>
    </source>
</evidence>
<organism evidence="15 16">
    <name type="scientific">Flavipsychrobacter stenotrophus</name>
    <dbReference type="NCBI Taxonomy" id="2077091"/>
    <lineage>
        <taxon>Bacteria</taxon>
        <taxon>Pseudomonadati</taxon>
        <taxon>Bacteroidota</taxon>
        <taxon>Chitinophagia</taxon>
        <taxon>Chitinophagales</taxon>
        <taxon>Chitinophagaceae</taxon>
        <taxon>Flavipsychrobacter</taxon>
    </lineage>
</organism>
<dbReference type="Gene3D" id="1.10.1750.10">
    <property type="match status" value="1"/>
</dbReference>
<sequence>MNKDIYNTDINSQNDIEQLWEKCLAIIKDNVNWRTYQTWFEPIKAVSLNDNIVTLQVPSQFFYEWLEEHYVELLGKTIKRVLGKAARLEYRIMMEGSSSTQRNPASINMPGSTHTRPPKENNFIDMPLKWDDPHNIKTPYAIPGLKRMQIDPQLNGNYVFDNYVEGDCNRVARSAGLHIAQKPGATSFNPLVVFGGVGWGKTHLVQAIGNEVRRLHPNKAVLYVSAEKFINQFIDHAKNNEINDFIHFYQLIDVLIMDDIHLFVPAVKTQDVFFAIFNHLHQSGKQIILTSDTAPRDMEGMQERLLSRFRWGLNADIQAPDFETRQAILRVKMRHEGLEIPDDVVKYMAYNIQSNVRELEGALIALFAQATLNKKEIDMDLAKRVMKNFVKTAAREMTIENIQKLVCDYYHVPYEKLLTKTRKREVVLARQITMYFAKKFTKQSLKTIGDHFGGFDHTTVIHSCQTVENLMETDTEYKENLMELLQKVQLASI</sequence>
<dbReference type="InterPro" id="IPR038454">
    <property type="entry name" value="DnaA_N_sf"/>
</dbReference>
<comment type="subcellular location">
    <subcellularLocation>
        <location evidence="8">Cytoplasm</location>
    </subcellularLocation>
</comment>
<dbReference type="InterPro" id="IPR013159">
    <property type="entry name" value="DnaA_C"/>
</dbReference>
<protein>
    <recommendedName>
        <fullName evidence="8 9">Chromosomal replication initiator protein DnaA</fullName>
    </recommendedName>
</protein>
<comment type="subunit">
    <text evidence="8">Oligomerizes as a right-handed, spiral filament on DNA at oriC.</text>
</comment>
<reference evidence="15 16" key="1">
    <citation type="submission" date="2018-01" db="EMBL/GenBank/DDBJ databases">
        <title>A novel member of the phylum Bacteroidetes isolated from glacier ice.</title>
        <authorList>
            <person name="Liu Q."/>
            <person name="Xin Y.-H."/>
        </authorList>
    </citation>
    <scope>NUCLEOTIDE SEQUENCE [LARGE SCALE GENOMIC DNA]</scope>
    <source>
        <strain evidence="15 16">RB1R16</strain>
    </source>
</reference>
<dbReference type="SUPFAM" id="SSF52540">
    <property type="entry name" value="P-loop containing nucleoside triphosphate hydrolases"/>
    <property type="match status" value="1"/>
</dbReference>
<comment type="caution">
    <text evidence="15">The sequence shown here is derived from an EMBL/GenBank/DDBJ whole genome shotgun (WGS) entry which is preliminary data.</text>
</comment>
<dbReference type="SMART" id="SM00382">
    <property type="entry name" value="AAA"/>
    <property type="match status" value="1"/>
</dbReference>
<dbReference type="InterPro" id="IPR013317">
    <property type="entry name" value="DnaA_dom"/>
</dbReference>
<dbReference type="GO" id="GO:0003688">
    <property type="term" value="F:DNA replication origin binding"/>
    <property type="evidence" value="ECO:0007669"/>
    <property type="project" value="UniProtKB-UniRule"/>
</dbReference>
<evidence type="ECO:0000256" key="2">
    <source>
        <dbReference type="ARBA" id="ARBA00022490"/>
    </source>
</evidence>
<dbReference type="PANTHER" id="PTHR30050:SF2">
    <property type="entry name" value="CHROMOSOMAL REPLICATION INITIATOR PROTEIN DNAA"/>
    <property type="match status" value="1"/>
</dbReference>
<dbReference type="Gene3D" id="3.30.300.180">
    <property type="match status" value="1"/>
</dbReference>
<evidence type="ECO:0000256" key="1">
    <source>
        <dbReference type="ARBA" id="ARBA00006583"/>
    </source>
</evidence>
<comment type="similarity">
    <text evidence="1 8 11">Belongs to the DnaA family.</text>
</comment>
<evidence type="ECO:0000313" key="16">
    <source>
        <dbReference type="Proteomes" id="UP000239872"/>
    </source>
</evidence>
<dbReference type="GO" id="GO:0005886">
    <property type="term" value="C:plasma membrane"/>
    <property type="evidence" value="ECO:0007669"/>
    <property type="project" value="TreeGrafter"/>
</dbReference>
<dbReference type="Gene3D" id="1.10.8.60">
    <property type="match status" value="1"/>
</dbReference>
<dbReference type="PRINTS" id="PR00051">
    <property type="entry name" value="DNAA"/>
</dbReference>
<feature type="binding site" evidence="8">
    <location>
        <position position="201"/>
    </location>
    <ligand>
        <name>ATP</name>
        <dbReference type="ChEBI" id="CHEBI:30616"/>
    </ligand>
</feature>
<dbReference type="SMART" id="SM00760">
    <property type="entry name" value="Bac_DnaA_C"/>
    <property type="match status" value="1"/>
</dbReference>
<evidence type="ECO:0000256" key="11">
    <source>
        <dbReference type="RuleBase" id="RU004227"/>
    </source>
</evidence>
<dbReference type="Pfam" id="PF08299">
    <property type="entry name" value="Bac_DnaA_C"/>
    <property type="match status" value="1"/>
</dbReference>
<evidence type="ECO:0000259" key="13">
    <source>
        <dbReference type="SMART" id="SM00382"/>
    </source>
</evidence>
<dbReference type="AlphaFoldDB" id="A0A2S7SSJ2"/>
<dbReference type="RefSeq" id="WP_105040486.1">
    <property type="nucleotide sequence ID" value="NZ_PPSL01000005.1"/>
</dbReference>
<evidence type="ECO:0000256" key="4">
    <source>
        <dbReference type="ARBA" id="ARBA00022741"/>
    </source>
</evidence>
<dbReference type="Pfam" id="PF11638">
    <property type="entry name" value="DnaA_N"/>
    <property type="match status" value="1"/>
</dbReference>
<comment type="function">
    <text evidence="8 10">Plays an essential role in the initiation and regulation of chromosomal replication. ATP-DnaA binds to the origin of replication (oriC) to initiate formation of the DNA replication initiation complex once per cell cycle. Binds the DnaA box (a 9 base pair repeat at the origin) and separates the double-stranded (ds)DNA. Forms a right-handed helical filament on oriC DNA; dsDNA binds to the exterior of the filament while single-stranded (ss)DNA is stabiized in the filament's interior. The ATP-DnaA-oriC complex binds and stabilizes one strand of the AT-rich DNA unwinding element (DUE), permitting loading of DNA polymerase. After initiation quickly degrades to an ADP-DnaA complex that is not apt for DNA replication. Binds acidic phospholipids.</text>
</comment>
<keyword evidence="3 8" id="KW-0235">DNA replication</keyword>
<dbReference type="Pfam" id="PF00308">
    <property type="entry name" value="Bac_DnaA"/>
    <property type="match status" value="1"/>
</dbReference>
<dbReference type="InterPro" id="IPR027417">
    <property type="entry name" value="P-loop_NTPase"/>
</dbReference>
<dbReference type="SUPFAM" id="SSF48295">
    <property type="entry name" value="TrpR-like"/>
    <property type="match status" value="1"/>
</dbReference>
<dbReference type="InterPro" id="IPR003593">
    <property type="entry name" value="AAA+_ATPase"/>
</dbReference>
<feature type="compositionally biased region" description="Polar residues" evidence="12">
    <location>
        <begin position="97"/>
        <end position="115"/>
    </location>
</feature>
<dbReference type="HAMAP" id="MF_00377">
    <property type="entry name" value="DnaA_bact"/>
    <property type="match status" value="1"/>
</dbReference>
<keyword evidence="5 8" id="KW-0067">ATP-binding</keyword>
<dbReference type="OrthoDB" id="9807019at2"/>
<dbReference type="InterPro" id="IPR020591">
    <property type="entry name" value="Chromosome_initiator_DnaA-like"/>
</dbReference>
<keyword evidence="2 8" id="KW-0963">Cytoplasm</keyword>
<evidence type="ECO:0000256" key="8">
    <source>
        <dbReference type="HAMAP-Rule" id="MF_00377"/>
    </source>
</evidence>